<dbReference type="AlphaFoldDB" id="A0A2X1TNA7"/>
<dbReference type="Proteomes" id="UP001209486">
    <property type="component" value="Unassembled WGS sequence"/>
</dbReference>
<comment type="caution">
    <text evidence="3">The sequence shown here is derived from an EMBL/GenBank/DDBJ whole genome shotgun (WGS) entry which is preliminary data.</text>
</comment>
<evidence type="ECO:0000313" key="1">
    <source>
        <dbReference type="EMBL" id="MCU9967984.1"/>
    </source>
</evidence>
<evidence type="ECO:0000313" key="5">
    <source>
        <dbReference type="Proteomes" id="UP000582487"/>
    </source>
</evidence>
<dbReference type="EMBL" id="VSZY01000001">
    <property type="protein sequence ID" value="MCU9967984.1"/>
    <property type="molecule type" value="Genomic_DNA"/>
</dbReference>
<proteinExistence type="predicted"/>
<dbReference type="OrthoDB" id="5118451at2"/>
<dbReference type="RefSeq" id="WP_004013670.1">
    <property type="nucleotide sequence ID" value="NZ_CAMPNB010000026.1"/>
</dbReference>
<dbReference type="Proteomes" id="UP000582487">
    <property type="component" value="Unassembled WGS sequence"/>
</dbReference>
<gene>
    <name evidence="1" type="ORF">FYZ43_00805</name>
    <name evidence="3" type="ORF">HHJ74_05800</name>
    <name evidence="2" type="ORF">HHJ78_00235</name>
</gene>
<evidence type="ECO:0000313" key="4">
    <source>
        <dbReference type="Proteomes" id="UP000578252"/>
    </source>
</evidence>
<protein>
    <submittedName>
        <fullName evidence="3">Uncharacterized protein</fullName>
    </submittedName>
</protein>
<dbReference type="Proteomes" id="UP000578252">
    <property type="component" value="Unassembled WGS sequence"/>
</dbReference>
<evidence type="ECO:0000313" key="6">
    <source>
        <dbReference type="Proteomes" id="UP001209486"/>
    </source>
</evidence>
<evidence type="ECO:0000313" key="2">
    <source>
        <dbReference type="EMBL" id="NMW64004.1"/>
    </source>
</evidence>
<sequence>MRKPELDYAFLAGYAAIRNGSLTALDASFTEMRVPQTQQKIEFSLAGRIRADAQAQAVPLRIEVVLPGDYAVAAVDVALPTSNAVRYDGKAGVMFSFRFNLPAVNLGLHVIRVSVDGGTPRELKFDLIWEA</sequence>
<evidence type="ECO:0000313" key="3">
    <source>
        <dbReference type="EMBL" id="NMW93210.1"/>
    </source>
</evidence>
<organism evidence="3 5">
    <name type="scientific">Mobiluncus mulieris</name>
    <dbReference type="NCBI Taxonomy" id="2052"/>
    <lineage>
        <taxon>Bacteria</taxon>
        <taxon>Bacillati</taxon>
        <taxon>Actinomycetota</taxon>
        <taxon>Actinomycetes</taxon>
        <taxon>Actinomycetales</taxon>
        <taxon>Actinomycetaceae</taxon>
        <taxon>Mobiluncus</taxon>
    </lineage>
</organism>
<dbReference type="EMBL" id="JABCUR010000001">
    <property type="protein sequence ID" value="NMW64004.1"/>
    <property type="molecule type" value="Genomic_DNA"/>
</dbReference>
<reference evidence="4 5" key="2">
    <citation type="submission" date="2020-04" db="EMBL/GenBank/DDBJ databases">
        <title>Antimicrobial susceptibility and clonality of vaginal-derived multi-drug resistant Mobiluncus isolates in China.</title>
        <authorList>
            <person name="Zhang X."/>
        </authorList>
    </citation>
    <scope>NUCLEOTIDE SEQUENCE [LARGE SCALE GENOMIC DNA]</scope>
    <source>
        <strain evidence="2 4">13</strain>
        <strain evidence="3 5">7</strain>
    </source>
</reference>
<name>A0A2X1TNA7_9ACTO</name>
<dbReference type="EMBL" id="JABCUV010000005">
    <property type="protein sequence ID" value="NMW93210.1"/>
    <property type="molecule type" value="Genomic_DNA"/>
</dbReference>
<accession>A0A2X1TNA7</accession>
<reference evidence="1 6" key="1">
    <citation type="submission" date="2019-08" db="EMBL/GenBank/DDBJ databases">
        <title>Comparison of rpoB and gyrB Sequences from Mobiluncus Species and Development of a Multiplex PCR Method for Clinical Detection of Mobiluncus curtisii and Mobiluncus mulieris.</title>
        <authorList>
            <person name="Yang L."/>
            <person name="Shen Y."/>
            <person name="Xu G."/>
            <person name="Shu L.-B."/>
            <person name="Hu J."/>
            <person name="Zhang R."/>
            <person name="Wang Y."/>
            <person name="Zhou H.-W."/>
            <person name="Zhang X."/>
        </authorList>
    </citation>
    <scope>NUCLEOTIDE SEQUENCE [LARGE SCALE GENOMIC DNA]</scope>
    <source>
        <strain evidence="1 6">M26</strain>
    </source>
</reference>